<proteinExistence type="predicted"/>
<gene>
    <name evidence="1" type="ORF">LCGC14_0623820</name>
</gene>
<organism evidence="1">
    <name type="scientific">marine sediment metagenome</name>
    <dbReference type="NCBI Taxonomy" id="412755"/>
    <lineage>
        <taxon>unclassified sequences</taxon>
        <taxon>metagenomes</taxon>
        <taxon>ecological metagenomes</taxon>
    </lineage>
</organism>
<protein>
    <submittedName>
        <fullName evidence="1">Uncharacterized protein</fullName>
    </submittedName>
</protein>
<comment type="caution">
    <text evidence="1">The sequence shown here is derived from an EMBL/GenBank/DDBJ whole genome shotgun (WGS) entry which is preliminary data.</text>
</comment>
<evidence type="ECO:0000313" key="1">
    <source>
        <dbReference type="EMBL" id="KKN51326.1"/>
    </source>
</evidence>
<dbReference type="EMBL" id="LAZR01001068">
    <property type="protein sequence ID" value="KKN51326.1"/>
    <property type="molecule type" value="Genomic_DNA"/>
</dbReference>
<dbReference type="AlphaFoldDB" id="A0A0F9TQH0"/>
<sequence>MKIFWSWQSDRDPKLHHYFVRDAIKDACKLIASDPGFEEAERPELDHDTKNVAGTPDITSTILGKIASANVFIADMTPVGMTDPTTLQPHMSPIKRSEPKYLQNPNVMSELGYAERAITQDSIILVANSAHYPGAYALPFDWRHRSGAKTYMLADDATKEEIAAERKRFAGLLKLCIQPILAAQTPMKAPQAVIAWQEPSESDPTIWKGADDKLRFRNVSHGEPQREVRLTDGKRIFARIAPSEWSSPPRRDLETRVTKIGLVICSRDGDWGLNADGALSVWGRTGSDRNSMEVWNATQWFQKTGEIWAVNTNSFTEHQGRTFFSFKVPFKPLDVFLREGIAAIREMGGMGPIGIKLGAADIGNTVLPGEFNSDFVEAVASEAAVEHEADDWTQAERRVLLLQFWNELMDVYGNRPMIMREFEQAVGFST</sequence>
<reference evidence="1" key="1">
    <citation type="journal article" date="2015" name="Nature">
        <title>Complex archaea that bridge the gap between prokaryotes and eukaryotes.</title>
        <authorList>
            <person name="Spang A."/>
            <person name="Saw J.H."/>
            <person name="Jorgensen S.L."/>
            <person name="Zaremba-Niedzwiedzka K."/>
            <person name="Martijn J."/>
            <person name="Lind A.E."/>
            <person name="van Eijk R."/>
            <person name="Schleper C."/>
            <person name="Guy L."/>
            <person name="Ettema T.J."/>
        </authorList>
    </citation>
    <scope>NUCLEOTIDE SEQUENCE</scope>
</reference>
<accession>A0A0F9TQH0</accession>
<name>A0A0F9TQH0_9ZZZZ</name>